<sequence length="467" mass="47530">MKNKWAAFSLLATTQFVLILDSTIVGIAMPHMGRELGMNAQDLSWTTTAYSLVFGGLLLLGGRLSDYVGRRRIFIAGMLLFGAVSLIGGVAASGGPLIAVRAVQGLASALVAPAGMSLVMTIFKGDPALNKAMGLWGAVGGMGASAGLVLGGLLTDWFGWRSVFLVNAPIGLGVAALALVLLPAARSAERARGFDVTGAVTSTAGLGLLIYALVDAAEAGWTSARTLGVGALAIALIVAFLAVEHRSANPLVPLNVFRRRTLRAGNVIMFLVAMAMQPVAFLLSLYTQLVLGYSATLSGLATLAIPATIALTASFLGGRVLTRYGLRTTAAAGMAFILVGAALYLRVGVQGDYLLVLLPSELLTGFGFGLLIGAVTVAATSDASPEESGMVSGLFNVTTQVGISVGIAVLVAIAAGVAGGSPAPEALVSGYRMAFLGSTVLSAIGLVAALTMLPRPARDREPVAVSA</sequence>
<gene>
    <name evidence="10" type="ORF">H4W80_008302</name>
</gene>
<feature type="transmembrane region" description="Helical" evidence="8">
    <location>
        <begin position="328"/>
        <end position="347"/>
    </location>
</feature>
<feature type="transmembrane region" description="Helical" evidence="8">
    <location>
        <begin position="433"/>
        <end position="453"/>
    </location>
</feature>
<feature type="transmembrane region" description="Helical" evidence="8">
    <location>
        <begin position="353"/>
        <end position="380"/>
    </location>
</feature>
<feature type="transmembrane region" description="Helical" evidence="8">
    <location>
        <begin position="135"/>
        <end position="154"/>
    </location>
</feature>
<dbReference type="PROSITE" id="PS50850">
    <property type="entry name" value="MFS"/>
    <property type="match status" value="1"/>
</dbReference>
<dbReference type="InterPro" id="IPR001958">
    <property type="entry name" value="Tet-R_TetA/multi-R_MdtG-like"/>
</dbReference>
<keyword evidence="4" id="KW-1003">Cell membrane</keyword>
<feature type="transmembrane region" description="Helical" evidence="8">
    <location>
        <begin position="73"/>
        <end position="92"/>
    </location>
</feature>
<evidence type="ECO:0000256" key="8">
    <source>
        <dbReference type="SAM" id="Phobius"/>
    </source>
</evidence>
<keyword evidence="3" id="KW-0813">Transport</keyword>
<evidence type="ECO:0000256" key="3">
    <source>
        <dbReference type="ARBA" id="ARBA00022448"/>
    </source>
</evidence>
<feature type="transmembrane region" description="Helical" evidence="8">
    <location>
        <begin position="160"/>
        <end position="182"/>
    </location>
</feature>
<evidence type="ECO:0000313" key="11">
    <source>
        <dbReference type="Proteomes" id="UP000633509"/>
    </source>
</evidence>
<protein>
    <submittedName>
        <fullName evidence="10">EmrB/QacA subfamily drug resistance transporter</fullName>
    </submittedName>
</protein>
<feature type="transmembrane region" description="Helical" evidence="8">
    <location>
        <begin position="98"/>
        <end position="123"/>
    </location>
</feature>
<evidence type="ECO:0000256" key="7">
    <source>
        <dbReference type="ARBA" id="ARBA00023136"/>
    </source>
</evidence>
<proteinExistence type="inferred from homology"/>
<keyword evidence="11" id="KW-1185">Reference proteome</keyword>
<dbReference type="EMBL" id="JADBEK010000001">
    <property type="protein sequence ID" value="MBE1590044.1"/>
    <property type="molecule type" value="Genomic_DNA"/>
</dbReference>
<feature type="transmembrane region" description="Helical" evidence="8">
    <location>
        <begin position="194"/>
        <end position="214"/>
    </location>
</feature>
<comment type="subcellular location">
    <subcellularLocation>
        <location evidence="1">Cell membrane</location>
        <topology evidence="1">Multi-pass membrane protein</topology>
    </subcellularLocation>
</comment>
<dbReference type="Proteomes" id="UP000633509">
    <property type="component" value="Unassembled WGS sequence"/>
</dbReference>
<feature type="transmembrane region" description="Helical" evidence="8">
    <location>
        <begin position="292"/>
        <end position="316"/>
    </location>
</feature>
<evidence type="ECO:0000256" key="2">
    <source>
        <dbReference type="ARBA" id="ARBA00007520"/>
    </source>
</evidence>
<keyword evidence="5 8" id="KW-0812">Transmembrane</keyword>
<dbReference type="Pfam" id="PF07690">
    <property type="entry name" value="MFS_1"/>
    <property type="match status" value="1"/>
</dbReference>
<keyword evidence="6 8" id="KW-1133">Transmembrane helix</keyword>
<evidence type="ECO:0000259" key="9">
    <source>
        <dbReference type="PROSITE" id="PS50850"/>
    </source>
</evidence>
<name>A0ABR9MAW0_9ACTN</name>
<dbReference type="InterPro" id="IPR005829">
    <property type="entry name" value="Sugar_transporter_CS"/>
</dbReference>
<feature type="transmembrane region" description="Helical" evidence="8">
    <location>
        <begin position="226"/>
        <end position="243"/>
    </location>
</feature>
<evidence type="ECO:0000256" key="4">
    <source>
        <dbReference type="ARBA" id="ARBA00022475"/>
    </source>
</evidence>
<dbReference type="SUPFAM" id="SSF103473">
    <property type="entry name" value="MFS general substrate transporter"/>
    <property type="match status" value="1"/>
</dbReference>
<dbReference type="PROSITE" id="PS00216">
    <property type="entry name" value="SUGAR_TRANSPORT_1"/>
    <property type="match status" value="1"/>
</dbReference>
<accession>A0ABR9MAW0</accession>
<dbReference type="CDD" id="cd17321">
    <property type="entry name" value="MFS_MMR_MDR_like"/>
    <property type="match status" value="1"/>
</dbReference>
<feature type="transmembrane region" description="Helical" evidence="8">
    <location>
        <begin position="401"/>
        <end position="421"/>
    </location>
</feature>
<evidence type="ECO:0000313" key="10">
    <source>
        <dbReference type="EMBL" id="MBE1590044.1"/>
    </source>
</evidence>
<dbReference type="RefSeq" id="WP_192789969.1">
    <property type="nucleotide sequence ID" value="NZ_JADBEK010000001.1"/>
</dbReference>
<dbReference type="InterPro" id="IPR036259">
    <property type="entry name" value="MFS_trans_sf"/>
</dbReference>
<evidence type="ECO:0000256" key="6">
    <source>
        <dbReference type="ARBA" id="ARBA00022989"/>
    </source>
</evidence>
<dbReference type="PRINTS" id="PR01035">
    <property type="entry name" value="TCRTETA"/>
</dbReference>
<evidence type="ECO:0000256" key="1">
    <source>
        <dbReference type="ARBA" id="ARBA00004651"/>
    </source>
</evidence>
<comment type="similarity">
    <text evidence="2">Belongs to the major facilitator superfamily. TCR/Tet family.</text>
</comment>
<dbReference type="InterPro" id="IPR020846">
    <property type="entry name" value="MFS_dom"/>
</dbReference>
<feature type="transmembrane region" description="Helical" evidence="8">
    <location>
        <begin position="43"/>
        <end position="61"/>
    </location>
</feature>
<dbReference type="Gene3D" id="1.20.1720.10">
    <property type="entry name" value="Multidrug resistance protein D"/>
    <property type="match status" value="1"/>
</dbReference>
<keyword evidence="7 8" id="KW-0472">Membrane</keyword>
<comment type="caution">
    <text evidence="10">The sequence shown here is derived from an EMBL/GenBank/DDBJ whole genome shotgun (WGS) entry which is preliminary data.</text>
</comment>
<organism evidence="10 11">
    <name type="scientific">Nonomuraea angiospora</name>
    <dbReference type="NCBI Taxonomy" id="46172"/>
    <lineage>
        <taxon>Bacteria</taxon>
        <taxon>Bacillati</taxon>
        <taxon>Actinomycetota</taxon>
        <taxon>Actinomycetes</taxon>
        <taxon>Streptosporangiales</taxon>
        <taxon>Streptosporangiaceae</taxon>
        <taxon>Nonomuraea</taxon>
    </lineage>
</organism>
<dbReference type="PANTHER" id="PTHR42718">
    <property type="entry name" value="MAJOR FACILITATOR SUPERFAMILY MULTIDRUG TRANSPORTER MFSC"/>
    <property type="match status" value="1"/>
</dbReference>
<evidence type="ECO:0000256" key="5">
    <source>
        <dbReference type="ARBA" id="ARBA00022692"/>
    </source>
</evidence>
<feature type="domain" description="Major facilitator superfamily (MFS) profile" evidence="9">
    <location>
        <begin position="7"/>
        <end position="457"/>
    </location>
</feature>
<dbReference type="Gene3D" id="1.20.1250.20">
    <property type="entry name" value="MFS general substrate transporter like domains"/>
    <property type="match status" value="1"/>
</dbReference>
<dbReference type="PANTHER" id="PTHR42718:SF46">
    <property type="entry name" value="BLR6921 PROTEIN"/>
    <property type="match status" value="1"/>
</dbReference>
<reference evidence="10 11" key="1">
    <citation type="submission" date="2020-10" db="EMBL/GenBank/DDBJ databases">
        <title>Sequencing the genomes of 1000 actinobacteria strains.</title>
        <authorList>
            <person name="Klenk H.-P."/>
        </authorList>
    </citation>
    <scope>NUCLEOTIDE SEQUENCE [LARGE SCALE GENOMIC DNA]</scope>
    <source>
        <strain evidence="10 11">DSM 43173</strain>
    </source>
</reference>
<dbReference type="InterPro" id="IPR011701">
    <property type="entry name" value="MFS"/>
</dbReference>
<feature type="transmembrane region" description="Helical" evidence="8">
    <location>
        <begin position="264"/>
        <end position="286"/>
    </location>
</feature>